<proteinExistence type="predicted"/>
<name>A0A1E3W9D4_9HYPH</name>
<sequence length="206" mass="21280">MPSFMPTLTRIPTLPRLALAASLAAVSLTGFTGTAFAEPTEITVRVLGKDSKFVGTSMGGARVILRDAETGEILAKGVTAGSTGDTEKIMHEDRGARAVLSSKGAAQFTATLDLDAPRLIEAEAYGPLAQAQAANRVSATQWVVPGAHITGGDGWVLELPGYVVDVLDPPAHVKLPPDTTNVDLRANVALMCGCPITPGGCGMRTS</sequence>
<protein>
    <recommendedName>
        <fullName evidence="4">DUF4412 domain-containing protein</fullName>
    </recommendedName>
</protein>
<comment type="caution">
    <text evidence="2">The sequence shown here is derived from an EMBL/GenBank/DDBJ whole genome shotgun (WGS) entry which is preliminary data.</text>
</comment>
<organism evidence="2 3">
    <name type="scientific">Methyloceanibacter marginalis</name>
    <dbReference type="NCBI Taxonomy" id="1774971"/>
    <lineage>
        <taxon>Bacteria</taxon>
        <taxon>Pseudomonadati</taxon>
        <taxon>Pseudomonadota</taxon>
        <taxon>Alphaproteobacteria</taxon>
        <taxon>Hyphomicrobiales</taxon>
        <taxon>Hyphomicrobiaceae</taxon>
        <taxon>Methyloceanibacter</taxon>
    </lineage>
</organism>
<evidence type="ECO:0000313" key="3">
    <source>
        <dbReference type="Proteomes" id="UP000095042"/>
    </source>
</evidence>
<gene>
    <name evidence="2" type="ORF">AUC71_15455</name>
</gene>
<accession>A0A1E3W9D4</accession>
<evidence type="ECO:0000313" key="2">
    <source>
        <dbReference type="EMBL" id="ODS02424.1"/>
    </source>
</evidence>
<evidence type="ECO:0000256" key="1">
    <source>
        <dbReference type="SAM" id="SignalP"/>
    </source>
</evidence>
<keyword evidence="1" id="KW-0732">Signal</keyword>
<dbReference type="EMBL" id="LPWD01000316">
    <property type="protein sequence ID" value="ODS02424.1"/>
    <property type="molecule type" value="Genomic_DNA"/>
</dbReference>
<dbReference type="Proteomes" id="UP000095042">
    <property type="component" value="Unassembled WGS sequence"/>
</dbReference>
<dbReference type="RefSeq" id="WP_204376712.1">
    <property type="nucleotide sequence ID" value="NZ_LPWD01000316.1"/>
</dbReference>
<feature type="signal peptide" evidence="1">
    <location>
        <begin position="1"/>
        <end position="37"/>
    </location>
</feature>
<keyword evidence="3" id="KW-1185">Reference proteome</keyword>
<dbReference type="AlphaFoldDB" id="A0A1E3W9D4"/>
<feature type="chain" id="PRO_5009139109" description="DUF4412 domain-containing protein" evidence="1">
    <location>
        <begin position="38"/>
        <end position="206"/>
    </location>
</feature>
<reference evidence="2 3" key="1">
    <citation type="journal article" date="2016" name="Environ. Microbiol.">
        <title>New Methyloceanibacter diversity from North Sea sediments includes methanotroph containing solely the soluble methane monooxygenase.</title>
        <authorList>
            <person name="Vekeman B."/>
            <person name="Kerckhof F.M."/>
            <person name="Cremers G."/>
            <person name="de Vos P."/>
            <person name="Vandamme P."/>
            <person name="Boon N."/>
            <person name="Op den Camp H.J."/>
            <person name="Heylen K."/>
        </authorList>
    </citation>
    <scope>NUCLEOTIDE SEQUENCE [LARGE SCALE GENOMIC DNA]</scope>
    <source>
        <strain evidence="2 3">R-67177</strain>
    </source>
</reference>
<evidence type="ECO:0008006" key="4">
    <source>
        <dbReference type="Google" id="ProtNLM"/>
    </source>
</evidence>